<keyword evidence="4" id="KW-1185">Reference proteome</keyword>
<dbReference type="OrthoDB" id="1779709at2"/>
<dbReference type="Proteomes" id="UP000198855">
    <property type="component" value="Unassembled WGS sequence"/>
</dbReference>
<accession>A0A1I2DKJ6</accession>
<evidence type="ECO:0000313" key="3">
    <source>
        <dbReference type="EMBL" id="SFE80979.1"/>
    </source>
</evidence>
<proteinExistence type="predicted"/>
<evidence type="ECO:0000313" key="4">
    <source>
        <dbReference type="Proteomes" id="UP000198855"/>
    </source>
</evidence>
<feature type="chain" id="PRO_5011435514" evidence="2">
    <location>
        <begin position="32"/>
        <end position="521"/>
    </location>
</feature>
<dbReference type="EMBL" id="FOMT01000004">
    <property type="protein sequence ID" value="SFE80979.1"/>
    <property type="molecule type" value="Genomic_DNA"/>
</dbReference>
<evidence type="ECO:0000256" key="1">
    <source>
        <dbReference type="SAM" id="Phobius"/>
    </source>
</evidence>
<keyword evidence="1" id="KW-0472">Membrane</keyword>
<feature type="signal peptide" evidence="2">
    <location>
        <begin position="1"/>
        <end position="31"/>
    </location>
</feature>
<sequence>MSRRAGVKFWLLFSLCLCLPAALLIPIPAAAQEEAKSSANVLLIYDSLALDTPAAGNVETLQRLLLSLGMTVRTIASDAYEPGMAGESRKLITVCNTEDLCSSIAHEADGYTGDWLHIGPNPPNALRGKLALQTETASRQSLKLSVGGLSEDHVFVDHLALIREGQGETFGQMTSSEGTFDAPFGIKAGGYAYVPYFEPGNLSEMALAYVLRSWLGIEASAQSYLLIRDVTPFIDLDRLEALSEQLYDAGIPFLVSVSPLFNNTDYPAMKRYMAALQTVQSYNGSVLVNVPPPTSAGQDHTVLKEQMDGFLNHLAEAGIAPLGMTGEVKRAQEKAGREAGFAFSGTTVLFPNEAAFPFQSETVLPFASSPYSLPADVLLQISREDKIWPAFPVDMAVTLDWSEIDVRQEEVIPSVAGSWLPFADFKSGEHSLSSSLHKAESLQGALLLDGKSADLQDRSNPAEDALQLQPPAQKESFQLLFSVQSRVLIVLIVTTLMLFAVFLTVGYRFYKRKYYKSGGSL</sequence>
<dbReference type="AlphaFoldDB" id="A0A1I2DKJ6"/>
<feature type="transmembrane region" description="Helical" evidence="1">
    <location>
        <begin position="487"/>
        <end position="510"/>
    </location>
</feature>
<dbReference type="STRING" id="1045775.SAMN05216378_4149"/>
<keyword evidence="1" id="KW-0812">Transmembrane</keyword>
<protein>
    <submittedName>
        <fullName evidence="3">Uncharacterized protein YdaL</fullName>
    </submittedName>
</protein>
<evidence type="ECO:0000256" key="2">
    <source>
        <dbReference type="SAM" id="SignalP"/>
    </source>
</evidence>
<keyword evidence="2" id="KW-0732">Signal</keyword>
<gene>
    <name evidence="3" type="ORF">SAMN05216378_4149</name>
</gene>
<name>A0A1I2DKJ6_9BACL</name>
<reference evidence="4" key="1">
    <citation type="submission" date="2016-10" db="EMBL/GenBank/DDBJ databases">
        <authorList>
            <person name="Varghese N."/>
            <person name="Submissions S."/>
        </authorList>
    </citation>
    <scope>NUCLEOTIDE SEQUENCE [LARGE SCALE GENOMIC DNA]</scope>
    <source>
        <strain evidence="4">CGMCC 1.10784</strain>
    </source>
</reference>
<keyword evidence="1" id="KW-1133">Transmembrane helix</keyword>
<organism evidence="3 4">
    <name type="scientific">Paenibacillus catalpae</name>
    <dbReference type="NCBI Taxonomy" id="1045775"/>
    <lineage>
        <taxon>Bacteria</taxon>
        <taxon>Bacillati</taxon>
        <taxon>Bacillota</taxon>
        <taxon>Bacilli</taxon>
        <taxon>Bacillales</taxon>
        <taxon>Paenibacillaceae</taxon>
        <taxon>Paenibacillus</taxon>
    </lineage>
</organism>
<dbReference type="RefSeq" id="WP_091188327.1">
    <property type="nucleotide sequence ID" value="NZ_FOMT01000004.1"/>
</dbReference>